<keyword evidence="8" id="KW-0560">Oxidoreductase</keyword>
<dbReference type="FunFam" id="2.40.180.10:FF:000001">
    <property type="entry name" value="Catalase"/>
    <property type="match status" value="1"/>
</dbReference>
<keyword evidence="6 13" id="KW-0349">Heme</keyword>
<evidence type="ECO:0000259" key="14">
    <source>
        <dbReference type="SMART" id="SM01060"/>
    </source>
</evidence>
<keyword evidence="7 13" id="KW-0479">Metal-binding</keyword>
<dbReference type="PIRSF" id="PIRSF038928">
    <property type="entry name" value="Catalase_clade1-3"/>
    <property type="match status" value="1"/>
</dbReference>
<organism evidence="15 16">
    <name type="scientific">Methyloradius palustris</name>
    <dbReference type="NCBI Taxonomy" id="2778876"/>
    <lineage>
        <taxon>Bacteria</taxon>
        <taxon>Pseudomonadati</taxon>
        <taxon>Pseudomonadota</taxon>
        <taxon>Betaproteobacteria</taxon>
        <taxon>Nitrosomonadales</taxon>
        <taxon>Methylophilaceae</taxon>
        <taxon>Methyloradius</taxon>
    </lineage>
</organism>
<dbReference type="PROSITE" id="PS51402">
    <property type="entry name" value="CATALASE_3"/>
    <property type="match status" value="1"/>
</dbReference>
<feature type="active site" evidence="12">
    <location>
        <position position="54"/>
    </location>
</feature>
<keyword evidence="5" id="KW-0575">Peroxidase</keyword>
<dbReference type="GO" id="GO:0042542">
    <property type="term" value="P:response to hydrogen peroxide"/>
    <property type="evidence" value="ECO:0007669"/>
    <property type="project" value="TreeGrafter"/>
</dbReference>
<evidence type="ECO:0000313" key="16">
    <source>
        <dbReference type="Proteomes" id="UP000826722"/>
    </source>
</evidence>
<evidence type="ECO:0000256" key="5">
    <source>
        <dbReference type="ARBA" id="ARBA00022559"/>
    </source>
</evidence>
<comment type="function">
    <text evidence="2">Decomposes hydrogen peroxide into water and oxygen; serves to protect cells from the toxic effects of hydrogen peroxide.</text>
</comment>
<dbReference type="AlphaFoldDB" id="A0A8D5G0Q3"/>
<dbReference type="EMBL" id="AP024110">
    <property type="protein sequence ID" value="BCM25819.1"/>
    <property type="molecule type" value="Genomic_DNA"/>
</dbReference>
<dbReference type="GO" id="GO:0004096">
    <property type="term" value="F:catalase activity"/>
    <property type="evidence" value="ECO:0007669"/>
    <property type="project" value="UniProtKB-EC"/>
</dbReference>
<dbReference type="Pfam" id="PF06628">
    <property type="entry name" value="Catalase-rel"/>
    <property type="match status" value="1"/>
</dbReference>
<dbReference type="Pfam" id="PF00199">
    <property type="entry name" value="Catalase"/>
    <property type="match status" value="1"/>
</dbReference>
<dbReference type="InterPro" id="IPR040333">
    <property type="entry name" value="Catalase_3"/>
</dbReference>
<dbReference type="InterPro" id="IPR011614">
    <property type="entry name" value="Catalase_core"/>
</dbReference>
<evidence type="ECO:0000256" key="13">
    <source>
        <dbReference type="PIRSR" id="PIRSR038928-2"/>
    </source>
</evidence>
<evidence type="ECO:0000256" key="10">
    <source>
        <dbReference type="ARBA" id="ARBA00023324"/>
    </source>
</evidence>
<dbReference type="PROSITE" id="PS00438">
    <property type="entry name" value="CATALASE_2"/>
    <property type="match status" value="1"/>
</dbReference>
<name>A0A8D5G0Q3_9PROT</name>
<dbReference type="InterPro" id="IPR024708">
    <property type="entry name" value="Catalase_AS"/>
</dbReference>
<reference evidence="15" key="1">
    <citation type="journal article" date="2021" name="Arch. Microbiol.">
        <title>Methyloradius palustris gen. nov., sp. nov., a methanol-oxidizing bacterium isolated from snow.</title>
        <authorList>
            <person name="Miyadera T."/>
            <person name="Kojima H."/>
            <person name="Fukui M."/>
        </authorList>
    </citation>
    <scope>NUCLEOTIDE SEQUENCE</scope>
    <source>
        <strain evidence="15">Zm11</strain>
    </source>
</reference>
<evidence type="ECO:0000256" key="6">
    <source>
        <dbReference type="ARBA" id="ARBA00022617"/>
    </source>
</evidence>
<feature type="binding site" description="axial binding residue" evidence="13">
    <location>
        <position position="334"/>
    </location>
    <ligand>
        <name>heme</name>
        <dbReference type="ChEBI" id="CHEBI:30413"/>
    </ligand>
    <ligandPart>
        <name>Fe</name>
        <dbReference type="ChEBI" id="CHEBI:18248"/>
    </ligandPart>
</feature>
<evidence type="ECO:0000256" key="8">
    <source>
        <dbReference type="ARBA" id="ARBA00023002"/>
    </source>
</evidence>
<dbReference type="Proteomes" id="UP000826722">
    <property type="component" value="Chromosome"/>
</dbReference>
<protein>
    <recommendedName>
        <fullName evidence="4">catalase</fullName>
        <ecNumber evidence="4">1.11.1.6</ecNumber>
    </recommendedName>
</protein>
<gene>
    <name evidence="15" type="primary">katB</name>
    <name evidence="15" type="ORF">ZMTM_20780</name>
</gene>
<keyword evidence="16" id="KW-1185">Reference proteome</keyword>
<dbReference type="CDD" id="cd08156">
    <property type="entry name" value="catalase_clade_3"/>
    <property type="match status" value="1"/>
</dbReference>
<dbReference type="GO" id="GO:0020037">
    <property type="term" value="F:heme binding"/>
    <property type="evidence" value="ECO:0007669"/>
    <property type="project" value="InterPro"/>
</dbReference>
<dbReference type="GO" id="GO:0046872">
    <property type="term" value="F:metal ion binding"/>
    <property type="evidence" value="ECO:0007669"/>
    <property type="project" value="UniProtKB-KW"/>
</dbReference>
<evidence type="ECO:0000256" key="3">
    <source>
        <dbReference type="ARBA" id="ARBA00005329"/>
    </source>
</evidence>
<evidence type="ECO:0000256" key="7">
    <source>
        <dbReference type="ARBA" id="ARBA00022723"/>
    </source>
</evidence>
<dbReference type="EC" id="1.11.1.6" evidence="4"/>
<comment type="similarity">
    <text evidence="3">Belongs to the catalase family.</text>
</comment>
<evidence type="ECO:0000313" key="15">
    <source>
        <dbReference type="EMBL" id="BCM25819.1"/>
    </source>
</evidence>
<evidence type="ECO:0000256" key="4">
    <source>
        <dbReference type="ARBA" id="ARBA00012314"/>
    </source>
</evidence>
<evidence type="ECO:0000256" key="12">
    <source>
        <dbReference type="PIRSR" id="PIRSR038928-1"/>
    </source>
</evidence>
<accession>A0A8D5G0Q3</accession>
<dbReference type="PANTHER" id="PTHR11465:SF9">
    <property type="entry name" value="CATALASE"/>
    <property type="match status" value="1"/>
</dbReference>
<dbReference type="InterPro" id="IPR024711">
    <property type="entry name" value="Catalase_clade1/3"/>
</dbReference>
<evidence type="ECO:0000256" key="9">
    <source>
        <dbReference type="ARBA" id="ARBA00023004"/>
    </source>
</evidence>
<dbReference type="GO" id="GO:0042744">
    <property type="term" value="P:hydrogen peroxide catabolic process"/>
    <property type="evidence" value="ECO:0007669"/>
    <property type="project" value="UniProtKB-KW"/>
</dbReference>
<dbReference type="RefSeq" id="WP_221763869.1">
    <property type="nucleotide sequence ID" value="NZ_AP024110.1"/>
</dbReference>
<evidence type="ECO:0000256" key="2">
    <source>
        <dbReference type="ARBA" id="ARBA00002974"/>
    </source>
</evidence>
<comment type="catalytic activity">
    <reaction evidence="11">
        <text>2 H2O2 = O2 + 2 H2O</text>
        <dbReference type="Rhea" id="RHEA:20309"/>
        <dbReference type="ChEBI" id="CHEBI:15377"/>
        <dbReference type="ChEBI" id="CHEBI:15379"/>
        <dbReference type="ChEBI" id="CHEBI:16240"/>
        <dbReference type="EC" id="1.11.1.6"/>
    </reaction>
</comment>
<dbReference type="SMART" id="SM01060">
    <property type="entry name" value="Catalase"/>
    <property type="match status" value="1"/>
</dbReference>
<feature type="domain" description="Catalase core" evidence="14">
    <location>
        <begin position="7"/>
        <end position="388"/>
    </location>
</feature>
<feature type="active site" evidence="12">
    <location>
        <position position="127"/>
    </location>
</feature>
<evidence type="ECO:0000256" key="11">
    <source>
        <dbReference type="ARBA" id="ARBA00049254"/>
    </source>
</evidence>
<dbReference type="SUPFAM" id="SSF56634">
    <property type="entry name" value="Heme-dependent catalase-like"/>
    <property type="match status" value="1"/>
</dbReference>
<dbReference type="Gene3D" id="2.40.180.10">
    <property type="entry name" value="Catalase core domain"/>
    <property type="match status" value="1"/>
</dbReference>
<dbReference type="PRINTS" id="PR00067">
    <property type="entry name" value="CATALASE"/>
</dbReference>
<dbReference type="KEGG" id="mpau:ZMTM_20780"/>
<dbReference type="GO" id="GO:0005737">
    <property type="term" value="C:cytoplasm"/>
    <property type="evidence" value="ECO:0007669"/>
    <property type="project" value="TreeGrafter"/>
</dbReference>
<dbReference type="InterPro" id="IPR020835">
    <property type="entry name" value="Catalase_sf"/>
</dbReference>
<keyword evidence="9 13" id="KW-0408">Iron</keyword>
<sequence>MSKTTLTTSVGAPVPDDNNSISVGARGPLTYDNHYLFEKLAHFNRERIPERVVHARGTAAYGTFTVTKSLKDYTIASFLQNVGQQTEVFLRFSTVGGGQDSSDYARDPRGFAVKFYTSQGNWDMVGNNTPVFFLNDPIKFPDFIHSQKKDARTNLPNPVNAFEFWANHPQSLHQMTILMSDRGIPLSYRHVHGFSSHTLSFYNAKGERFWCKWHFKTNQGIKTLTNEEAAKMPANGAQKDLVDAIDRGEFPSWKVEVQIMTEAQAKTYHINPFDLTKIWPYKDFPVIEIGKLDLNKNVNNYFAETEQVAFAPSNFVPGINASPDKMLQGRLLAYQDAHRYRIGANFNQIPVNAGKCPVNHYQRDGAFAGMGCPVGHSSDQASYTNAAHTVSASNFYPNDRAATGAPVPAPEVAVPPMPVLEDAWIKAYDQSEEDYHSQAGDLFRIMNDDQKQQLFNNIAGGLSQASKSIQERMLAQFAKADPAYAEGVKSAIAAIK</sequence>
<evidence type="ECO:0000256" key="1">
    <source>
        <dbReference type="ARBA" id="ARBA00001971"/>
    </source>
</evidence>
<dbReference type="InterPro" id="IPR010582">
    <property type="entry name" value="Catalase_immune_responsive"/>
</dbReference>
<comment type="cofactor">
    <cofactor evidence="1 13">
        <name>heme</name>
        <dbReference type="ChEBI" id="CHEBI:30413"/>
    </cofactor>
</comment>
<proteinExistence type="inferred from homology"/>
<dbReference type="PANTHER" id="PTHR11465">
    <property type="entry name" value="CATALASE"/>
    <property type="match status" value="1"/>
</dbReference>
<keyword evidence="10" id="KW-0376">Hydrogen peroxide</keyword>
<dbReference type="InterPro" id="IPR018028">
    <property type="entry name" value="Catalase"/>
</dbReference>